<dbReference type="EMBL" id="MN750529">
    <property type="protein sequence ID" value="QNN89393.1"/>
    <property type="molecule type" value="Genomic_DNA"/>
</dbReference>
<name>A0A7G9U8G2_9ABAC</name>
<reference evidence="1" key="1">
    <citation type="submission" date="2019-11" db="EMBL/GenBank/DDBJ databases">
        <title>Studies on the baculoviruses infecting the caterpillars, Spilarctia obliqua Walker (Erebidae) and Pieris brassicae Linn. (Pieridae) (Insecta: Lepidoptera).</title>
        <authorList>
            <person name="Paul S."/>
            <person name="Arumugaperumal A."/>
            <person name="Sathiya Balasingh Thangapandi E.J.J."/>
            <person name="Sarjubala Devi H."/>
            <person name="Johnson T."/>
            <person name="Maisnam S."/>
            <person name="Krishnavel S."/>
            <person name="Soman Syamala S."/>
            <person name="Ramamoorthy S."/>
            <person name="Karthikeyan R."/>
            <person name="Subburaman C."/>
            <person name="Jeyaprakash R."/>
            <person name="Azhaguchamy M."/>
            <person name="Ramaiyer V."/>
            <person name="Sivasubramaniam S."/>
        </authorList>
    </citation>
    <scope>NUCLEOTIDE SEQUENCE</scope>
    <source>
        <strain evidence="1">Manipur</strain>
    </source>
</reference>
<sequence length="180" mass="21655">MAGEYKYLENKEFDRYICLRIYAQLIKYVMQHITKHDTDFDCLDLGDVCDAILTTPNQPMNKRPNYYRNLEYSVVTATGEKYNFKIKDTNELLMYCNAKYEYYTIYWPTENERDSLLKCARRLCNKTQPDLMDETHLFNYDYFNTHISKNDEKQVDGNIKWSTRVIEELYICSSIPFKKQ</sequence>
<accession>A0A7G9U8G2</accession>
<proteinExistence type="predicted"/>
<evidence type="ECO:0000313" key="1">
    <source>
        <dbReference type="EMBL" id="QNN89393.1"/>
    </source>
</evidence>
<protein>
    <submittedName>
        <fullName evidence="1">ORF121</fullName>
    </submittedName>
</protein>
<organism evidence="1">
    <name type="scientific">Spilarctia obliqua nucleopolyhedrovirus</name>
    <dbReference type="NCBI Taxonomy" id="1638618"/>
    <lineage>
        <taxon>Viruses</taxon>
        <taxon>Viruses incertae sedis</taxon>
        <taxon>Naldaviricetes</taxon>
        <taxon>Lefavirales</taxon>
        <taxon>Baculoviridae</taxon>
        <taxon>Alphabaculovirus</taxon>
    </lineage>
</organism>